<evidence type="ECO:0000256" key="1">
    <source>
        <dbReference type="ARBA" id="ARBA00004533"/>
    </source>
</evidence>
<dbReference type="Pfam" id="PF03279">
    <property type="entry name" value="Lip_A_acyltrans"/>
    <property type="match status" value="1"/>
</dbReference>
<organism evidence="7 8">
    <name type="scientific">Acetobacter oeni</name>
    <dbReference type="NCBI Taxonomy" id="304077"/>
    <lineage>
        <taxon>Bacteria</taxon>
        <taxon>Pseudomonadati</taxon>
        <taxon>Pseudomonadota</taxon>
        <taxon>Alphaproteobacteria</taxon>
        <taxon>Acetobacterales</taxon>
        <taxon>Acetobacteraceae</taxon>
        <taxon>Acetobacter</taxon>
    </lineage>
</organism>
<dbReference type="Proteomes" id="UP000321746">
    <property type="component" value="Unassembled WGS sequence"/>
</dbReference>
<keyword evidence="5" id="KW-0472">Membrane</keyword>
<evidence type="ECO:0000256" key="5">
    <source>
        <dbReference type="ARBA" id="ARBA00023136"/>
    </source>
</evidence>
<evidence type="ECO:0000256" key="4">
    <source>
        <dbReference type="ARBA" id="ARBA00022679"/>
    </source>
</evidence>
<comment type="subcellular location">
    <subcellularLocation>
        <location evidence="1">Cell inner membrane</location>
    </subcellularLocation>
</comment>
<evidence type="ECO:0000256" key="6">
    <source>
        <dbReference type="ARBA" id="ARBA00023315"/>
    </source>
</evidence>
<keyword evidence="3" id="KW-0997">Cell inner membrane</keyword>
<keyword evidence="4 7" id="KW-0808">Transferase</keyword>
<proteinExistence type="predicted"/>
<comment type="caution">
    <text evidence="7">The sequence shown here is derived from an EMBL/GenBank/DDBJ whole genome shotgun (WGS) entry which is preliminary data.</text>
</comment>
<evidence type="ECO:0000313" key="8">
    <source>
        <dbReference type="Proteomes" id="UP000321746"/>
    </source>
</evidence>
<keyword evidence="8" id="KW-1185">Reference proteome</keyword>
<dbReference type="GO" id="GO:0005886">
    <property type="term" value="C:plasma membrane"/>
    <property type="evidence" value="ECO:0007669"/>
    <property type="project" value="UniProtKB-SubCell"/>
</dbReference>
<protein>
    <submittedName>
        <fullName evidence="7">Lipid A biosynthesis lauroyl acyltransferase</fullName>
    </submittedName>
</protein>
<dbReference type="CDD" id="cd07984">
    <property type="entry name" value="LPLAT_LABLAT-like"/>
    <property type="match status" value="1"/>
</dbReference>
<dbReference type="GO" id="GO:0016746">
    <property type="term" value="F:acyltransferase activity"/>
    <property type="evidence" value="ECO:0007669"/>
    <property type="project" value="UniProtKB-KW"/>
</dbReference>
<keyword evidence="2" id="KW-1003">Cell membrane</keyword>
<name>A0A511XIF1_9PROT</name>
<evidence type="ECO:0000256" key="2">
    <source>
        <dbReference type="ARBA" id="ARBA00022475"/>
    </source>
</evidence>
<evidence type="ECO:0000313" key="7">
    <source>
        <dbReference type="EMBL" id="GEN62720.1"/>
    </source>
</evidence>
<sequence length="319" mass="35592">MPCTLMTFILFTLRRVFQFVQMYALWQIIALLRLPGPRYASNVGGYLTRRIGMRLSASGVADKNLRCIMPELDSAQRQRIIRDVWDNLGRNVAELPYLHRFGRTVSGPGWEVEGEEHLEALRNSGSQALFFSGHCGNWEMILPIAGSLGFEVSGFYRASSNPVIDRTTQALRQRALGTGSKMFPKGARGARLALAHLRAGGSLGFLIDQKMNDGLSIPFMGREAMTAPAVAQMALRFSLPVVPVYVVRLGPARFRLVCEAPLDVSLTGERQSDLKAICMAMNDTLGRWVRERPGSWLWLHRRWPKSMQPDTVIAQAAMA</sequence>
<dbReference type="InterPro" id="IPR004960">
    <property type="entry name" value="LipA_acyltrans"/>
</dbReference>
<dbReference type="RefSeq" id="WP_242011802.1">
    <property type="nucleotide sequence ID" value="NZ_BJYG01000008.1"/>
</dbReference>
<dbReference type="GO" id="GO:0009247">
    <property type="term" value="P:glycolipid biosynthetic process"/>
    <property type="evidence" value="ECO:0007669"/>
    <property type="project" value="UniProtKB-ARBA"/>
</dbReference>
<dbReference type="AlphaFoldDB" id="A0A511XIF1"/>
<reference evidence="7 8" key="1">
    <citation type="submission" date="2019-07" db="EMBL/GenBank/DDBJ databases">
        <title>Whole genome shotgun sequence of Acetobacter oeni NBRC 105207.</title>
        <authorList>
            <person name="Hosoyama A."/>
            <person name="Uohara A."/>
            <person name="Ohji S."/>
            <person name="Ichikawa N."/>
        </authorList>
    </citation>
    <scope>NUCLEOTIDE SEQUENCE [LARGE SCALE GENOMIC DNA]</scope>
    <source>
        <strain evidence="7 8">NBRC 105207</strain>
    </source>
</reference>
<dbReference type="PANTHER" id="PTHR30606">
    <property type="entry name" value="LIPID A BIOSYNTHESIS LAUROYL ACYLTRANSFERASE"/>
    <property type="match status" value="1"/>
</dbReference>
<gene>
    <name evidence="7" type="ORF">AOE01nite_09440</name>
</gene>
<keyword evidence="6 7" id="KW-0012">Acyltransferase</keyword>
<accession>A0A511XIF1</accession>
<evidence type="ECO:0000256" key="3">
    <source>
        <dbReference type="ARBA" id="ARBA00022519"/>
    </source>
</evidence>
<dbReference type="EMBL" id="BJYG01000008">
    <property type="protein sequence ID" value="GEN62720.1"/>
    <property type="molecule type" value="Genomic_DNA"/>
</dbReference>
<dbReference type="PANTHER" id="PTHR30606:SF9">
    <property type="entry name" value="LIPID A BIOSYNTHESIS LAUROYLTRANSFERASE"/>
    <property type="match status" value="1"/>
</dbReference>